<comment type="caution">
    <text evidence="2">The sequence shown here is derived from an EMBL/GenBank/DDBJ whole genome shotgun (WGS) entry which is preliminary data.</text>
</comment>
<dbReference type="Pfam" id="PF03478">
    <property type="entry name" value="Beta-prop_KIB1-4"/>
    <property type="match status" value="1"/>
</dbReference>
<dbReference type="InterPro" id="IPR005174">
    <property type="entry name" value="KIB1-4_b-propeller"/>
</dbReference>
<dbReference type="Proteomes" id="UP000237105">
    <property type="component" value="Unassembled WGS sequence"/>
</dbReference>
<keyword evidence="3" id="KW-1185">Reference proteome</keyword>
<organism evidence="2 3">
    <name type="scientific">Parasponia andersonii</name>
    <name type="common">Sponia andersonii</name>
    <dbReference type="NCBI Taxonomy" id="3476"/>
    <lineage>
        <taxon>Eukaryota</taxon>
        <taxon>Viridiplantae</taxon>
        <taxon>Streptophyta</taxon>
        <taxon>Embryophyta</taxon>
        <taxon>Tracheophyta</taxon>
        <taxon>Spermatophyta</taxon>
        <taxon>Magnoliopsida</taxon>
        <taxon>eudicotyledons</taxon>
        <taxon>Gunneridae</taxon>
        <taxon>Pentapetalae</taxon>
        <taxon>rosids</taxon>
        <taxon>fabids</taxon>
        <taxon>Rosales</taxon>
        <taxon>Cannabaceae</taxon>
        <taxon>Parasponia</taxon>
    </lineage>
</organism>
<dbReference type="AlphaFoldDB" id="A0A2P5BQG5"/>
<evidence type="ECO:0000259" key="1">
    <source>
        <dbReference type="Pfam" id="PF03478"/>
    </source>
</evidence>
<evidence type="ECO:0000313" key="3">
    <source>
        <dbReference type="Proteomes" id="UP000237105"/>
    </source>
</evidence>
<dbReference type="EMBL" id="JXTB01000238">
    <property type="protein sequence ID" value="PON51037.1"/>
    <property type="molecule type" value="Genomic_DNA"/>
</dbReference>
<name>A0A2P5BQG5_PARAD</name>
<evidence type="ECO:0000313" key="2">
    <source>
        <dbReference type="EMBL" id="PON51037.1"/>
    </source>
</evidence>
<feature type="domain" description="KIB1-4 beta-propeller" evidence="1">
    <location>
        <begin position="4"/>
        <end position="140"/>
    </location>
</feature>
<gene>
    <name evidence="2" type="ORF">PanWU01x14_218950</name>
</gene>
<dbReference type="OrthoDB" id="1137549at2759"/>
<reference evidence="3" key="1">
    <citation type="submission" date="2016-06" db="EMBL/GenBank/DDBJ databases">
        <title>Parallel loss of symbiosis genes in relatives of nitrogen-fixing non-legume Parasponia.</title>
        <authorList>
            <person name="Van Velzen R."/>
            <person name="Holmer R."/>
            <person name="Bu F."/>
            <person name="Rutten L."/>
            <person name="Van Zeijl A."/>
            <person name="Liu W."/>
            <person name="Santuari L."/>
            <person name="Cao Q."/>
            <person name="Sharma T."/>
            <person name="Shen D."/>
            <person name="Roswanjaya Y."/>
            <person name="Wardhani T."/>
            <person name="Kalhor M.S."/>
            <person name="Jansen J."/>
            <person name="Van den Hoogen J."/>
            <person name="Gungor B."/>
            <person name="Hartog M."/>
            <person name="Hontelez J."/>
            <person name="Verver J."/>
            <person name="Yang W.-C."/>
            <person name="Schijlen E."/>
            <person name="Repin R."/>
            <person name="Schilthuizen M."/>
            <person name="Schranz E."/>
            <person name="Heidstra R."/>
            <person name="Miyata K."/>
            <person name="Fedorova E."/>
            <person name="Kohlen W."/>
            <person name="Bisseling T."/>
            <person name="Smit S."/>
            <person name="Geurts R."/>
        </authorList>
    </citation>
    <scope>NUCLEOTIDE SEQUENCE [LARGE SCALE GENOMIC DNA]</scope>
    <source>
        <strain evidence="3">cv. WU1-14</strain>
    </source>
</reference>
<accession>A0A2P5BQG5</accession>
<sequence>MPYGKRFYGCSKGWLVGVNKDWSVTLYKPHSMINDGDSEDTLIRLPCLFPVELEFEDDLEQEDIQDYMEEFANELEDSNQEEPEMVIDPENVYDYHVYKALITADPLANPNECVVVVIFGGCRELAFIRIAQDKTWTKMNH</sequence>
<protein>
    <recommendedName>
        <fullName evidence="1">KIB1-4 beta-propeller domain-containing protein</fullName>
    </recommendedName>
</protein>
<proteinExistence type="predicted"/>